<feature type="compositionally biased region" description="Low complexity" evidence="1">
    <location>
        <begin position="48"/>
        <end position="58"/>
    </location>
</feature>
<name>A0A397ZL45_BRACM</name>
<evidence type="ECO:0000256" key="1">
    <source>
        <dbReference type="SAM" id="MobiDB-lite"/>
    </source>
</evidence>
<organism evidence="2 3">
    <name type="scientific">Brassica campestris</name>
    <name type="common">Field mustard</name>
    <dbReference type="NCBI Taxonomy" id="3711"/>
    <lineage>
        <taxon>Eukaryota</taxon>
        <taxon>Viridiplantae</taxon>
        <taxon>Streptophyta</taxon>
        <taxon>Embryophyta</taxon>
        <taxon>Tracheophyta</taxon>
        <taxon>Spermatophyta</taxon>
        <taxon>Magnoliopsida</taxon>
        <taxon>eudicotyledons</taxon>
        <taxon>Gunneridae</taxon>
        <taxon>Pentapetalae</taxon>
        <taxon>rosids</taxon>
        <taxon>malvids</taxon>
        <taxon>Brassicales</taxon>
        <taxon>Brassicaceae</taxon>
        <taxon>Brassiceae</taxon>
        <taxon>Brassica</taxon>
    </lineage>
</organism>
<evidence type="ECO:0000313" key="2">
    <source>
        <dbReference type="EMBL" id="RID66369.1"/>
    </source>
</evidence>
<dbReference type="AlphaFoldDB" id="A0A397ZL45"/>
<feature type="region of interest" description="Disordered" evidence="1">
    <location>
        <begin position="37"/>
        <end position="80"/>
    </location>
</feature>
<reference evidence="2 3" key="1">
    <citation type="submission" date="2018-06" db="EMBL/GenBank/DDBJ databases">
        <title>WGS assembly of Brassica rapa FPsc.</title>
        <authorList>
            <person name="Bowman J."/>
            <person name="Kohchi T."/>
            <person name="Yamato K."/>
            <person name="Jenkins J."/>
            <person name="Shu S."/>
            <person name="Ishizaki K."/>
            <person name="Yamaoka S."/>
            <person name="Nishihama R."/>
            <person name="Nakamura Y."/>
            <person name="Berger F."/>
            <person name="Adam C."/>
            <person name="Aki S."/>
            <person name="Althoff F."/>
            <person name="Araki T."/>
            <person name="Arteaga-Vazquez M."/>
            <person name="Balasubrmanian S."/>
            <person name="Bauer D."/>
            <person name="Boehm C."/>
            <person name="Briginshaw L."/>
            <person name="Caballero-Perez J."/>
            <person name="Catarino B."/>
            <person name="Chen F."/>
            <person name="Chiyoda S."/>
            <person name="Chovatia M."/>
            <person name="Davies K."/>
            <person name="Delmans M."/>
            <person name="Demura T."/>
            <person name="Dierschke T."/>
            <person name="Dolan L."/>
            <person name="Dorantes-Acosta A."/>
            <person name="Eklund D."/>
            <person name="Florent S."/>
            <person name="Flores-Sandoval E."/>
            <person name="Fujiyama A."/>
            <person name="Fukuzawa H."/>
            <person name="Galik B."/>
            <person name="Grimanelli D."/>
            <person name="Grimwood J."/>
            <person name="Grossniklaus U."/>
            <person name="Hamada T."/>
            <person name="Haseloff J."/>
            <person name="Hetherington A."/>
            <person name="Higo A."/>
            <person name="Hirakawa Y."/>
            <person name="Hundley H."/>
            <person name="Ikeda Y."/>
            <person name="Inoue K."/>
            <person name="Inoue S."/>
            <person name="Ishida S."/>
            <person name="Jia Q."/>
            <person name="Kakita M."/>
            <person name="Kanazawa T."/>
            <person name="Kawai Y."/>
            <person name="Kawashima T."/>
            <person name="Kennedy M."/>
            <person name="Kinose K."/>
            <person name="Kinoshita T."/>
            <person name="Kohara Y."/>
            <person name="Koide E."/>
            <person name="Komatsu K."/>
            <person name="Kopischke S."/>
            <person name="Kubo M."/>
            <person name="Kyozuka J."/>
            <person name="Lagercrantz U."/>
            <person name="Lin S."/>
            <person name="Lindquist E."/>
            <person name="Lipzen A."/>
            <person name="Lu C."/>
            <person name="Luna E."/>
            <person name="Martienssen R."/>
            <person name="Minamino N."/>
            <person name="Mizutani M."/>
            <person name="Mizutani M."/>
            <person name="Mochizuki N."/>
            <person name="Monte I."/>
            <person name="Mosher R."/>
            <person name="Nagasaki H."/>
            <person name="Nakagami H."/>
            <person name="Naramoto S."/>
            <person name="Nishitani K."/>
            <person name="Ohtani M."/>
            <person name="Okamoto T."/>
            <person name="Okumura M."/>
            <person name="Phillips J."/>
            <person name="Pollak B."/>
            <person name="Reinders A."/>
            <person name="Roevekamp M."/>
            <person name="Sano R."/>
            <person name="Sawa S."/>
            <person name="Schmid M."/>
            <person name="Shirakawa M."/>
            <person name="Solano R."/>
            <person name="Spunde A."/>
            <person name="Suetsugu N."/>
            <person name="Sugano S."/>
            <person name="Sugiyama A."/>
            <person name="Sun R."/>
            <person name="Suzuki Y."/>
            <person name="Takenaka M."/>
            <person name="Takezawa D."/>
            <person name="Tomogane H."/>
            <person name="Tsuzuki M."/>
            <person name="Ueda T."/>
            <person name="Umeda M."/>
            <person name="Ward J."/>
            <person name="Watanabe Y."/>
            <person name="Yazaki K."/>
            <person name="Yokoyama R."/>
            <person name="Yoshitake Y."/>
            <person name="Yotsui I."/>
            <person name="Zachgo S."/>
            <person name="Schmutz J."/>
        </authorList>
    </citation>
    <scope>NUCLEOTIDE SEQUENCE [LARGE SCALE GENOMIC DNA]</scope>
    <source>
        <strain evidence="3">cv. B-3</strain>
    </source>
</reference>
<accession>A0A397ZL45</accession>
<sequence length="93" mass="10192">MSKYFHALVTSGGTICLAWTHLDWDTTMHRLLTGHVNEGTNITDPPGSSSLTSRTLSSFDSEDKRLPEAGYSSNLQENTSVPGPIQLAYIIRP</sequence>
<protein>
    <submittedName>
        <fullName evidence="2">Uncharacterized protein</fullName>
    </submittedName>
</protein>
<dbReference type="EMBL" id="CM010631">
    <property type="protein sequence ID" value="RID66369.1"/>
    <property type="molecule type" value="Genomic_DNA"/>
</dbReference>
<gene>
    <name evidence="2" type="ORF">BRARA_D01516</name>
</gene>
<proteinExistence type="predicted"/>
<evidence type="ECO:0000313" key="3">
    <source>
        <dbReference type="Proteomes" id="UP000264353"/>
    </source>
</evidence>
<feature type="compositionally biased region" description="Polar residues" evidence="1">
    <location>
        <begin position="71"/>
        <end position="80"/>
    </location>
</feature>
<feature type="compositionally biased region" description="Polar residues" evidence="1">
    <location>
        <begin position="38"/>
        <end position="47"/>
    </location>
</feature>
<dbReference type="Proteomes" id="UP000264353">
    <property type="component" value="Chromosome A4"/>
</dbReference>